<dbReference type="EnsemblMetazoa" id="ASTEI10307-RA">
    <property type="protein sequence ID" value="ASTEI10307-PA"/>
    <property type="gene ID" value="ASTEI10307"/>
</dbReference>
<dbReference type="Proteomes" id="UP000076408">
    <property type="component" value="Unassembled WGS sequence"/>
</dbReference>
<keyword evidence="7" id="KW-0325">Glycoprotein</keyword>
<keyword evidence="6" id="KW-0675">Receptor</keyword>
<feature type="transmembrane region" description="Helical" evidence="8">
    <location>
        <begin position="814"/>
        <end position="837"/>
    </location>
</feature>
<evidence type="ECO:0000256" key="6">
    <source>
        <dbReference type="ARBA" id="ARBA00023170"/>
    </source>
</evidence>
<proteinExistence type="predicted"/>
<evidence type="ECO:0000256" key="3">
    <source>
        <dbReference type="ARBA" id="ARBA00022692"/>
    </source>
</evidence>
<name>A0A182YPC1_ANOST</name>
<dbReference type="VEuPathDB" id="VectorBase:ASTE001065"/>
<dbReference type="PANTHER" id="PTHR42643">
    <property type="entry name" value="IONOTROPIC RECEPTOR 20A-RELATED"/>
    <property type="match status" value="1"/>
</dbReference>
<feature type="transmembrane region" description="Helical" evidence="8">
    <location>
        <begin position="849"/>
        <end position="868"/>
    </location>
</feature>
<dbReference type="VEuPathDB" id="VectorBase:ASTEI10307"/>
<keyword evidence="3 8" id="KW-0812">Transmembrane</keyword>
<dbReference type="InterPro" id="IPR052192">
    <property type="entry name" value="Insect_Ionotropic_Sensory_Rcpt"/>
</dbReference>
<evidence type="ECO:0000256" key="7">
    <source>
        <dbReference type="ARBA" id="ARBA00023180"/>
    </source>
</evidence>
<evidence type="ECO:0000256" key="2">
    <source>
        <dbReference type="ARBA" id="ARBA00022475"/>
    </source>
</evidence>
<dbReference type="VEuPathDB" id="VectorBase:ASTE001064"/>
<feature type="transmembrane region" description="Helical" evidence="8">
    <location>
        <begin position="312"/>
        <end position="331"/>
    </location>
</feature>
<sequence length="2067" mass="237382">MARIINELHCAKSAPATIGLANFNSPDLDFIPRQLAKRVPTASFLNIDFTRNYTIPRESYVPILLHHFITPSSSKATVKSEVTKILHSFHLFGKEKKVIVLFEPAHMHSNQITALAKLYLQLGVIDIIYVKVMDSDLNIVAFNPAGTAFVPYHPNDTTDLLFPDRATNLSDRAYHVAYLEDPPFTFKSKGNKVVGSTVDFIAIIAKHQLTTVKYINSPTRILRLLAGDKMSLDFGTHQIVRTSAPADYTILQLSPMARWCIAVPKRYSRVLHEQVIWPFATDLWVLVGALVAFFACYQLALGDLIENWCPCVFHVVSSPLQLLKIMLLFLLSEYYTAMLTSNLGLSLLPAYPRTLAEFYRTKIPLIFPSSNHFANLDEQPQILSRIVDLNASQPYNPSKFALVQLCNRFRYSIGTTTKNYGKQASHHQFHLIAEPIRTLFSTYVWRLYEAGLWDYLVQKWTTIGASEWTISEDPSDTSPIMLKLDHFVPIFIIAGYLYVASFMIFAVEHVVYRIVFPRESSPVGLMLLSILARVITTTYQPGSNTVLLFNFKTSNLEYVPAQLQQTVPDVAFINYDASALANGAFSLSNLLLHIHSYIATANVTLDSIAQQQVKLFDALQLLGVAQKMIVVINRSVAKPNPVDTVFYMYKKHALVNSIFVVVNRTQLVVLRPDINFEKLVPFPITAPVDALFPDRTSNLSGSPYKVATYENPPMSYSSGGPRPVGSDVELIDIIAKHQSTTAIYNHTPLPVYEYVSWIDQSIHFATYRILYNAGVRYPFRPLLLPNMRTVCIVVPKQYSRVLHEQIIQPFKIDLWLLIGAFAAFFVGYHTALVPYLVRYYRFVYGLVKTPIQLFRILLLFLLTEYYLAMLTSNLGLSQAPTYPTTVQEFTRTSIPLLVLRNDLLPTLLESAELAGKVITRDDMQRYRVEQVAFLHRCHLSVYGIRMKTKMLGKETSAHHYHLIDEVVSGKITMIPFKNMNPRFERFQLYVTRLYESGVWNYVMKKWNMLAANETNFKNEQDTGALILNLEHFVPVFIVAGYCCSVAVAMLVSFLVRAILELHNNSSIPSTVGLANFNAHRLNYVPAQLMQRASMTTFLNIDTSQNSSMPRAPIHTPILVHAFSTGESRAPEQTIQTEVLNTLETFGLIGREKKIIVVLDPYVVKPTELDSLAKTYLYFGALDIIYVLVKVDELVIVRLNDMATEFVEHSTTDRAEELFPDRLTNLTGRPYRVLYLQNPPLSFRSISTNKTIGIDVDFFDMIAHHQHTVVEYRYTDKPIKPFDPWHNTTVDFANYRIVLKAPRQEFALLFLPNQYRWCLAVPKTYNRILHQQILWPYAADVWLLIAVMFVGFLLYNLFLKRALQHRFPVAFPIVNTPLHILRILLLFLLTEYYTALLSSNLGLSLLPAYPRTFEQFQKSGVPIIVIRPESYHFIRNSPEMMARTVRWNLSDRYNPAGFAVLQLCDLFSYTIRSTTRLLGKELNRHHYHLIEQPVQSSICMSPFRRSSPLLSRFQMYVRRLYEAGIWNHLVDKWTWDPLDVVDAGNAMPDVSMLGLEHFVPVYIVGGYLYLIAIGIFLLEESPQVPLLNTQILIHAVASFGWIKHKLSIVQDSLELLQRFGLYGKSKKVIVLVDLHEVKLTEFEVLKQSYHHGGAIDILYLLERSKKVSFMIPAMNRPTKLLYRSSRDSTASLFPDRLSNLNGQPYRVACIENRPLTFRADTSDRIIGIDVDFIDIIAHHQNTYAQYKYTRNPIKLFESVYDTTYDLATYRIKHEGLTYPFTPLYFPNQFRWCLAVPKTYNRVIHEQVIWPYKPSLWTLLLSVAGFFLAYRLVLRQQIEHRLPNAFPIINTPLQILRIMLLFLLTEYYTAKLTAILGLSVIPMYPKTLTEFANSPTPLLISHSSDYQYLLDNPDVYSKTIEWNFSKQYDPTGLALLQLCDLFPFTIDDTTAHLGKRLTYHHYHLIEEPISTSICLSPFRKTSPRLERFQMYVTRLHEAGIWNHLVSKWMLKDGHVLPDFKVQERKSFKSSILELEHFIPVYVIAGYLHTIALIIFILEHVVFRLQRRFQ</sequence>
<organism evidence="9 10">
    <name type="scientific">Anopheles stephensi</name>
    <name type="common">Indo-Pakistan malaria mosquito</name>
    <dbReference type="NCBI Taxonomy" id="30069"/>
    <lineage>
        <taxon>Eukaryota</taxon>
        <taxon>Metazoa</taxon>
        <taxon>Ecdysozoa</taxon>
        <taxon>Arthropoda</taxon>
        <taxon>Hexapoda</taxon>
        <taxon>Insecta</taxon>
        <taxon>Pterygota</taxon>
        <taxon>Neoptera</taxon>
        <taxon>Endopterygota</taxon>
        <taxon>Diptera</taxon>
        <taxon>Nematocera</taxon>
        <taxon>Culicoidea</taxon>
        <taxon>Culicidae</taxon>
        <taxon>Anophelinae</taxon>
        <taxon>Anopheles</taxon>
    </lineage>
</organism>
<feature type="transmembrane region" description="Helical" evidence="8">
    <location>
        <begin position="487"/>
        <end position="511"/>
    </location>
</feature>
<keyword evidence="10" id="KW-1185">Reference proteome</keyword>
<dbReference type="SUPFAM" id="SSF53850">
    <property type="entry name" value="Periplasmic binding protein-like II"/>
    <property type="match status" value="2"/>
</dbReference>
<feature type="transmembrane region" description="Helical" evidence="8">
    <location>
        <begin position="275"/>
        <end position="300"/>
    </location>
</feature>
<keyword evidence="5 8" id="KW-0472">Membrane</keyword>
<evidence type="ECO:0000256" key="4">
    <source>
        <dbReference type="ARBA" id="ARBA00022989"/>
    </source>
</evidence>
<keyword evidence="4 8" id="KW-1133">Transmembrane helix</keyword>
<feature type="transmembrane region" description="Helical" evidence="8">
    <location>
        <begin position="1558"/>
        <end position="1577"/>
    </location>
</feature>
<protein>
    <submittedName>
        <fullName evidence="9">Uncharacterized protein</fullName>
    </submittedName>
</protein>
<feature type="transmembrane region" description="Helical" evidence="8">
    <location>
        <begin position="2036"/>
        <end position="2055"/>
    </location>
</feature>
<feature type="transmembrane region" description="Helical" evidence="8">
    <location>
        <begin position="1366"/>
        <end position="1385"/>
    </location>
</feature>
<accession>A0A182YPC1</accession>
<comment type="subcellular location">
    <subcellularLocation>
        <location evidence="1">Cell membrane</location>
        <topology evidence="1">Multi-pass membrane protein</topology>
    </subcellularLocation>
</comment>
<keyword evidence="2" id="KW-1003">Cell membrane</keyword>
<evidence type="ECO:0000313" key="10">
    <source>
        <dbReference type="Proteomes" id="UP000076408"/>
    </source>
</evidence>
<evidence type="ECO:0000256" key="5">
    <source>
        <dbReference type="ARBA" id="ARBA00023136"/>
    </source>
</evidence>
<evidence type="ECO:0000313" key="9">
    <source>
        <dbReference type="EnsemblMetazoa" id="ASTEI10307-PA"/>
    </source>
</evidence>
<dbReference type="PANTHER" id="PTHR42643:SF41">
    <property type="entry name" value="IONOTROPIC RECEPTOR 20A-RELATED"/>
    <property type="match status" value="1"/>
</dbReference>
<feature type="transmembrane region" description="Helical" evidence="8">
    <location>
        <begin position="1035"/>
        <end position="1059"/>
    </location>
</feature>
<reference evidence="9" key="2">
    <citation type="submission" date="2020-05" db="UniProtKB">
        <authorList>
            <consortium name="EnsemblMetazoa"/>
        </authorList>
    </citation>
    <scope>IDENTIFICATION</scope>
    <source>
        <strain evidence="9">Indian</strain>
    </source>
</reference>
<feature type="transmembrane region" description="Helical" evidence="8">
    <location>
        <begin position="1333"/>
        <end position="1354"/>
    </location>
</feature>
<reference evidence="10" key="1">
    <citation type="journal article" date="2014" name="Genome Biol.">
        <title>Genome analysis of a major urban malaria vector mosquito, Anopheles stephensi.</title>
        <authorList>
            <person name="Jiang X."/>
            <person name="Peery A."/>
            <person name="Hall A.B."/>
            <person name="Sharma A."/>
            <person name="Chen X.G."/>
            <person name="Waterhouse R.M."/>
            <person name="Komissarov A."/>
            <person name="Riehle M.M."/>
            <person name="Shouche Y."/>
            <person name="Sharakhova M.V."/>
            <person name="Lawson D."/>
            <person name="Pakpour N."/>
            <person name="Arensburger P."/>
            <person name="Davidson V.L."/>
            <person name="Eiglmeier K."/>
            <person name="Emrich S."/>
            <person name="George P."/>
            <person name="Kennedy R.C."/>
            <person name="Mane S.P."/>
            <person name="Maslen G."/>
            <person name="Oringanje C."/>
            <person name="Qi Y."/>
            <person name="Settlage R."/>
            <person name="Tojo M."/>
            <person name="Tubio J.M."/>
            <person name="Unger M.F."/>
            <person name="Wang B."/>
            <person name="Vernick K.D."/>
            <person name="Ribeiro J.M."/>
            <person name="James A.A."/>
            <person name="Michel K."/>
            <person name="Riehle M.A."/>
            <person name="Luckhart S."/>
            <person name="Sharakhov I.V."/>
            <person name="Tu Z."/>
        </authorList>
    </citation>
    <scope>NUCLEOTIDE SEQUENCE [LARGE SCALE GENOMIC DNA]</scope>
    <source>
        <strain evidence="10">Indian</strain>
    </source>
</reference>
<evidence type="ECO:0000256" key="1">
    <source>
        <dbReference type="ARBA" id="ARBA00004651"/>
    </source>
</evidence>
<evidence type="ECO:0000256" key="8">
    <source>
        <dbReference type="SAM" id="Phobius"/>
    </source>
</evidence>
<dbReference type="STRING" id="30069.A0A182YPC1"/>
<dbReference type="GO" id="GO:0005886">
    <property type="term" value="C:plasma membrane"/>
    <property type="evidence" value="ECO:0007669"/>
    <property type="project" value="UniProtKB-SubCell"/>
</dbReference>